<sequence>MKKILLITLEYSPQKGGVASYYAGLVGELERQGYEVKVITNTRNPSQPPLKVRGGELLGWFWPRWLIGYFTVRKAIKKEKPDIVLAGHILPLGTIAYLLRKQVPYGVFLHGLDLLRPQKSWRKRKLGQKILESAKLIIVNSEYTKALVTNMSDTLKLTIVKNRVPVIVVYPCPNMEAEVKQEEVEALRRKLGLTGKKVLLTLGRVVERKGHDMVLRAMPEILQHVPEVVYVVAGGGPNLGRLQKMVGQPSPQSSPMKGEEGKQFPSPLVGEGSRRPGEGLQPYVRFVGVVPAEERPAYYALCDLFVMPSRQIKTDVEGFGLAFLEAAVFGKPSVGGASGGQGEAILDGKTGALVDPSDPSALARIAVQLLRNDALRAELGQNAKARAMYEFRWEKQIEKFINALSSP</sequence>
<feature type="domain" description="Glycosyltransferase subfamily 4-like N-terminal" evidence="3">
    <location>
        <begin position="16"/>
        <end position="150"/>
    </location>
</feature>
<evidence type="ECO:0000259" key="2">
    <source>
        <dbReference type="Pfam" id="PF00534"/>
    </source>
</evidence>
<feature type="domain" description="Glycosyl transferase family 1" evidence="2">
    <location>
        <begin position="279"/>
        <end position="385"/>
    </location>
</feature>
<comment type="caution">
    <text evidence="4">The sequence shown here is derived from an EMBL/GenBank/DDBJ whole genome shotgun (WGS) entry which is preliminary data.</text>
</comment>
<evidence type="ECO:0000313" key="4">
    <source>
        <dbReference type="EMBL" id="OGL79917.1"/>
    </source>
</evidence>
<dbReference type="EMBL" id="MGEJ01000021">
    <property type="protein sequence ID" value="OGL79917.1"/>
    <property type="molecule type" value="Genomic_DNA"/>
</dbReference>
<dbReference type="GO" id="GO:0016757">
    <property type="term" value="F:glycosyltransferase activity"/>
    <property type="evidence" value="ECO:0007669"/>
    <property type="project" value="InterPro"/>
</dbReference>
<organism evidence="4 5">
    <name type="scientific">Candidatus Uhrbacteria bacterium RIFCSPLOWO2_01_FULL_47_24</name>
    <dbReference type="NCBI Taxonomy" id="1802401"/>
    <lineage>
        <taxon>Bacteria</taxon>
        <taxon>Candidatus Uhriibacteriota</taxon>
    </lineage>
</organism>
<evidence type="ECO:0000256" key="1">
    <source>
        <dbReference type="SAM" id="MobiDB-lite"/>
    </source>
</evidence>
<proteinExistence type="predicted"/>
<feature type="domain" description="Glycosyl transferase family 1" evidence="2">
    <location>
        <begin position="185"/>
        <end position="246"/>
    </location>
</feature>
<dbReference type="Gene3D" id="3.40.50.2000">
    <property type="entry name" value="Glycogen Phosphorylase B"/>
    <property type="match status" value="2"/>
</dbReference>
<feature type="region of interest" description="Disordered" evidence="1">
    <location>
        <begin position="246"/>
        <end position="276"/>
    </location>
</feature>
<dbReference type="PANTHER" id="PTHR45947">
    <property type="entry name" value="SULFOQUINOVOSYL TRANSFERASE SQD2"/>
    <property type="match status" value="1"/>
</dbReference>
<dbReference type="CDD" id="cd03801">
    <property type="entry name" value="GT4_PimA-like"/>
    <property type="match status" value="1"/>
</dbReference>
<name>A0A1F7UQG3_9BACT</name>
<dbReference type="InterPro" id="IPR001296">
    <property type="entry name" value="Glyco_trans_1"/>
</dbReference>
<evidence type="ECO:0000313" key="5">
    <source>
        <dbReference type="Proteomes" id="UP000176897"/>
    </source>
</evidence>
<dbReference type="SUPFAM" id="SSF53756">
    <property type="entry name" value="UDP-Glycosyltransferase/glycogen phosphorylase"/>
    <property type="match status" value="1"/>
</dbReference>
<dbReference type="Pfam" id="PF00534">
    <property type="entry name" value="Glycos_transf_1"/>
    <property type="match status" value="2"/>
</dbReference>
<dbReference type="Proteomes" id="UP000176897">
    <property type="component" value="Unassembled WGS sequence"/>
</dbReference>
<dbReference type="STRING" id="1802401.A3B21_00815"/>
<dbReference type="Pfam" id="PF13439">
    <property type="entry name" value="Glyco_transf_4"/>
    <property type="match status" value="1"/>
</dbReference>
<gene>
    <name evidence="4" type="ORF">A3B21_00815</name>
</gene>
<dbReference type="AlphaFoldDB" id="A0A1F7UQG3"/>
<dbReference type="PANTHER" id="PTHR45947:SF3">
    <property type="entry name" value="SULFOQUINOVOSYL TRANSFERASE SQD2"/>
    <property type="match status" value="1"/>
</dbReference>
<dbReference type="InterPro" id="IPR028098">
    <property type="entry name" value="Glyco_trans_4-like_N"/>
</dbReference>
<accession>A0A1F7UQG3</accession>
<protein>
    <submittedName>
        <fullName evidence="4">Uncharacterized protein</fullName>
    </submittedName>
</protein>
<reference evidence="4 5" key="1">
    <citation type="journal article" date="2016" name="Nat. Commun.">
        <title>Thousands of microbial genomes shed light on interconnected biogeochemical processes in an aquifer system.</title>
        <authorList>
            <person name="Anantharaman K."/>
            <person name="Brown C.T."/>
            <person name="Hug L.A."/>
            <person name="Sharon I."/>
            <person name="Castelle C.J."/>
            <person name="Probst A.J."/>
            <person name="Thomas B.C."/>
            <person name="Singh A."/>
            <person name="Wilkins M.J."/>
            <person name="Karaoz U."/>
            <person name="Brodie E.L."/>
            <person name="Williams K.H."/>
            <person name="Hubbard S.S."/>
            <person name="Banfield J.F."/>
        </authorList>
    </citation>
    <scope>NUCLEOTIDE SEQUENCE [LARGE SCALE GENOMIC DNA]</scope>
</reference>
<evidence type="ECO:0000259" key="3">
    <source>
        <dbReference type="Pfam" id="PF13439"/>
    </source>
</evidence>
<dbReference type="InterPro" id="IPR050194">
    <property type="entry name" value="Glycosyltransferase_grp1"/>
</dbReference>